<organism evidence="2 3">
    <name type="scientific">Bacillus pumilus</name>
    <name type="common">Bacillus mesentericus</name>
    <dbReference type="NCBI Taxonomy" id="1408"/>
    <lineage>
        <taxon>Bacteria</taxon>
        <taxon>Bacillati</taxon>
        <taxon>Bacillota</taxon>
        <taxon>Bacilli</taxon>
        <taxon>Bacillales</taxon>
        <taxon>Bacillaceae</taxon>
        <taxon>Bacillus</taxon>
    </lineage>
</organism>
<evidence type="ECO:0000313" key="2">
    <source>
        <dbReference type="EMBL" id="PCK22260.1"/>
    </source>
</evidence>
<name>A0A2A5IY57_BACPU</name>
<accession>A0A2A5IY57</accession>
<dbReference type="InterPro" id="IPR024623">
    <property type="entry name" value="YtxH"/>
</dbReference>
<keyword evidence="1" id="KW-0175">Coiled coil</keyword>
<feature type="coiled-coil region" evidence="1">
    <location>
        <begin position="34"/>
        <end position="118"/>
    </location>
</feature>
<dbReference type="SUPFAM" id="SSF47162">
    <property type="entry name" value="Apolipoprotein"/>
    <property type="match status" value="1"/>
</dbReference>
<evidence type="ECO:0000313" key="3">
    <source>
        <dbReference type="Proteomes" id="UP000228754"/>
    </source>
</evidence>
<evidence type="ECO:0008006" key="4">
    <source>
        <dbReference type="Google" id="ProtNLM"/>
    </source>
</evidence>
<protein>
    <recommendedName>
        <fullName evidence="4">YtxH domain-containing protein</fullName>
    </recommendedName>
</protein>
<gene>
    <name evidence="2" type="ORF">CEY02_04905</name>
</gene>
<dbReference type="Gene3D" id="1.20.120.20">
    <property type="entry name" value="Apolipoprotein"/>
    <property type="match status" value="1"/>
</dbReference>
<dbReference type="PANTHER" id="PTHR35792:SF3">
    <property type="entry name" value="IG HYPOTHETICAL 17707"/>
    <property type="match status" value="1"/>
</dbReference>
<dbReference type="AlphaFoldDB" id="A0A2A5IY57"/>
<sequence>MASGRSLLTGLFVGGLLGGAAVLLTTPSSGRDVREKVKDSYDKFEDTLTRLKRDGQALKEQIVETAKESAEVIKEVGTELQTSIQQWREEIKPHQQDLQKEIQEIEEKLKQLEKTLQN</sequence>
<evidence type="ECO:0000256" key="1">
    <source>
        <dbReference type="SAM" id="Coils"/>
    </source>
</evidence>
<dbReference type="OrthoDB" id="2692215at2"/>
<dbReference type="Pfam" id="PF12732">
    <property type="entry name" value="YtxH"/>
    <property type="match status" value="1"/>
</dbReference>
<reference evidence="2 3" key="1">
    <citation type="submission" date="2017-06" db="EMBL/GenBank/DDBJ databases">
        <title>Draft Genome Sequence of Bacillus sp Strain 36R Isolated from saline sediment at Atanasia, Sonora, Mexico.</title>
        <authorList>
            <person name="Sanchez Diaz R."/>
            <person name="Quiroz Macias M.E."/>
            <person name="Ibarra Gamez J.C."/>
            <person name="Enciso Ibarra J."/>
            <person name="Gomez Gil B."/>
            <person name="Galaviz Silva L."/>
        </authorList>
    </citation>
    <scope>NUCLEOTIDE SEQUENCE [LARGE SCALE GENOMIC DNA]</scope>
    <source>
        <strain evidence="2 3">36R_ATNSAL</strain>
    </source>
</reference>
<dbReference type="PANTHER" id="PTHR35792">
    <property type="entry name" value="GENERAL STRESS PROTEIN"/>
    <property type="match status" value="1"/>
</dbReference>
<dbReference type="Proteomes" id="UP000228754">
    <property type="component" value="Unassembled WGS sequence"/>
</dbReference>
<dbReference type="InterPro" id="IPR052928">
    <property type="entry name" value="Desiccation-related_membrane"/>
</dbReference>
<proteinExistence type="predicted"/>
<dbReference type="EMBL" id="NKHG01000033">
    <property type="protein sequence ID" value="PCK22260.1"/>
    <property type="molecule type" value="Genomic_DNA"/>
</dbReference>
<comment type="caution">
    <text evidence="2">The sequence shown here is derived from an EMBL/GenBank/DDBJ whole genome shotgun (WGS) entry which is preliminary data.</text>
</comment>